<keyword evidence="6" id="KW-1185">Reference proteome</keyword>
<protein>
    <submittedName>
        <fullName evidence="5">YD repeat-containing protein</fullName>
    </submittedName>
</protein>
<feature type="compositionally biased region" description="Polar residues" evidence="2">
    <location>
        <begin position="815"/>
        <end position="836"/>
    </location>
</feature>
<dbReference type="EMBL" id="CP023977">
    <property type="protein sequence ID" value="ATM24816.1"/>
    <property type="molecule type" value="Genomic_DNA"/>
</dbReference>
<gene>
    <name evidence="5" type="ORF">SMD44_p20033</name>
</gene>
<feature type="domain" description="DUF6531" evidence="3">
    <location>
        <begin position="327"/>
        <end position="400"/>
    </location>
</feature>
<sequence length="1841" mass="198744">MLLALVYIDLPQAGRQQVSTDQIETAPAGAVRTSKPLKPAKAMTRKQRQAQVERARLLDVFSPKVRASKGFAAASVKALRHTAAPKVPVVKRGERLRADDGSRGRGKSGDQAPPRQIPSPTAASADAEHPYIEAAWWWGRYENYEEDQLPPAGVKVKVPANTPVSPKTYFNAQPGRTSLNFSVDWTGTAADAPAYVRLQLYRASDDKLVATRLVSHHATESQGDTQVLCTNWLPVDVPVKTCAAQVTDGVLAGKSGTDFYAKMSFGTEHERHYYKFPDVPKTWQQYYLPTKWTSSATTPTGTAWYTPGIAGGMGGNCTCDYQSYRADPVNTATGVVRETVTDAEVPGKGLPVRLTRHYASDSKETGGLFGKGWRLSYETNLNVATDSATLTDIDGATVKFSKKSDGTYTAPKPVRYTLAAVADGFTLTSADHTRQTFDKAGKLTGWVDGSGKGLTLDYTDGRLTKVTDAAGRDTTFKVDAASGRLEEAVLPDGRSVKYQQVDGQLGSATGAEGGTTKYTYQGGRLATVVDPNGNTVTRNTYDSDTGRINKQIDASGGTYKFKWTPTPKLPQGSGESEMTDPAGGLWTDTYEAGVLTNSYAPDGGGTQRGFDRHLNITTARDSANTPTNVTYDDRGNIATATKAGVTKKTEFDSADRLHTVTNGRGAKSTITYEGDSDRVKSMTGPPGTLQYTYTSDGQVETQTSPGGGVTRYSYDGRGLLTSVTKPEGGRTSYTYNTAGRVKTETEPRGNTDGADAAEYTTTYEYFPNGRLKSVTDPKKNTTSFTYDDNGNTKTVTDAKNRVTKYGYNAANQLETVTNPDGTKTTTGYDTRGNATSEVDAAGGKTTYKYDAAGRLAAVTSPRGNASGADPAKFTTTYGYDDNGNQDEVVDPAGGRTSTSYNDLDQPEQVTDPMGRTTLTRYDANGNVTEVTDPLKQITTYTYTDANQLRTVTNPLKKTTTYGYDADGNQSSSETHLGRKTTWEYDKDGRLARQTDARGNVAGAKPEDYTTQYAYDLAGHNTTVTDPLGNKATTQYNTLGQVSARIAANDKRTGYGYNELGQLETVTAADGGVTTYRYDTAGNLHTRADDNKHTTTYGYDDARRLTSVTDSLDHKVTHKYDLDGNQYLTTNARGTTSTTTFNANNWPTEIDYSDGTPDVKFTYFADGSRRTITDATGTRTLAYYDDGNLKSVSAPGQSTGFNYAYDAAGQLKERTYPDGRKTTFTYTSDGNRDSSTTDGAKTTYGYTAARQLSRTTLPTTNGYEEKRTYDRAGRLTDVASVKGDTTLSAWHAELDPLGRPQRIDATRGTEKSSKYHTYDATGRLLTECTATTQADSCPADAPTTSYTYDKVGNRQTRTDTNGATTSYRYDAADQLTETTAGATTTGYAYDADGNQTKAGATTLAYDATNQLTGVTTSAATYSYTYDADGLRTTAKKNDTKLRTNTWDINYEDGLARQATESNGSGALIADYQYNPEDQIQGQTTSAGAFYHHHDLLGSVTDLTDSTGAHQTKYSYGAYGEVTTDNIATSPPANRFTYTGEYKEPTTGAAGYYLRARSYTPDTGRFTTRDPLTPDPEKPHTQPYAYADNAPNYLTDPTGQCSWNPFSNDKSCYTEKIPGSYLIPLSPAFDKIGSAWANMCKNGSDYAKANGRAGWTGCIDEFTGIGPIRRGVDSFRSGGIADGIVQCLGGAGQFGLFLLSAPRVPGGGAWAYQGAGRAGGNGLSTGGVQFATGTVWERIAATQPPYQGTILPKSFNLTISSGRQIWVHPNATKHIIEEVKYSTFSQHLKTEDLVASLVRAIDGATRNGIQFGRRIEHQKWELIIVPSKGGSGNPVLKHARRLG</sequence>
<dbReference type="InterPro" id="IPR006530">
    <property type="entry name" value="YD"/>
</dbReference>
<proteinExistence type="predicted"/>
<dbReference type="InterPro" id="IPR022385">
    <property type="entry name" value="Rhs_assc_core"/>
</dbReference>
<feature type="region of interest" description="Disordered" evidence="2">
    <location>
        <begin position="1218"/>
        <end position="1240"/>
    </location>
</feature>
<evidence type="ECO:0000256" key="1">
    <source>
        <dbReference type="ARBA" id="ARBA00022737"/>
    </source>
</evidence>
<feature type="compositionally biased region" description="Polar residues" evidence="2">
    <location>
        <begin position="962"/>
        <end position="974"/>
    </location>
</feature>
<evidence type="ECO:0000313" key="5">
    <source>
        <dbReference type="EMBL" id="ATM24816.1"/>
    </source>
</evidence>
<dbReference type="Pfam" id="PF25023">
    <property type="entry name" value="TEN_YD-shell"/>
    <property type="match status" value="3"/>
</dbReference>
<feature type="region of interest" description="Disordered" evidence="2">
    <location>
        <begin position="962"/>
        <end position="981"/>
    </location>
</feature>
<dbReference type="Pfam" id="PF20148">
    <property type="entry name" value="DUF6531"/>
    <property type="match status" value="1"/>
</dbReference>
<dbReference type="InterPro" id="IPR045351">
    <property type="entry name" value="DUF6531"/>
</dbReference>
<dbReference type="NCBIfam" id="TIGR03696">
    <property type="entry name" value="Rhs_assc_core"/>
    <property type="match status" value="1"/>
</dbReference>
<dbReference type="InterPro" id="IPR056823">
    <property type="entry name" value="TEN-like_YD-shell"/>
</dbReference>
<dbReference type="NCBIfam" id="TIGR01643">
    <property type="entry name" value="YD_repeat_2x"/>
    <property type="match status" value="12"/>
</dbReference>
<dbReference type="KEGG" id="salf:SMD44_p20033"/>
<feature type="region of interest" description="Disordered" evidence="2">
    <location>
        <begin position="87"/>
        <end position="126"/>
    </location>
</feature>
<evidence type="ECO:0000259" key="4">
    <source>
        <dbReference type="Pfam" id="PF25023"/>
    </source>
</evidence>
<feature type="domain" description="Teneurin-like YD-shell" evidence="4">
    <location>
        <begin position="803"/>
        <end position="997"/>
    </location>
</feature>
<name>A0A291W587_9ACTN</name>
<dbReference type="PANTHER" id="PTHR32305">
    <property type="match status" value="1"/>
</dbReference>
<feature type="region of interest" description="Disordered" evidence="2">
    <location>
        <begin position="559"/>
        <end position="580"/>
    </location>
</feature>
<reference evidence="5 6" key="1">
    <citation type="submission" date="2017-10" db="EMBL/GenBank/DDBJ databases">
        <title>Streptomyces alboflavus Genome sequencing and assembly.</title>
        <authorList>
            <person name="Wang Y."/>
            <person name="Du B."/>
            <person name="Ding Y."/>
            <person name="Liu H."/>
            <person name="Hou Q."/>
            <person name="Liu K."/>
            <person name="Wang C."/>
            <person name="Yao L."/>
        </authorList>
    </citation>
    <scope>NUCLEOTIDE SEQUENCE [LARGE SCALE GENOMIC DNA]</scope>
    <source>
        <strain evidence="5 6">MDJK44</strain>
        <plasmid evidence="6">Plasmid pmdjk44.2</plasmid>
    </source>
</reference>
<geneLocation type="plasmid" evidence="6">
    <name>pmdjk44.2</name>
</geneLocation>
<evidence type="ECO:0000256" key="2">
    <source>
        <dbReference type="SAM" id="MobiDB-lite"/>
    </source>
</evidence>
<dbReference type="InterPro" id="IPR050708">
    <property type="entry name" value="T6SS_VgrG/RHS"/>
</dbReference>
<dbReference type="Proteomes" id="UP000195880">
    <property type="component" value="Plasmid pMDJK44.2"/>
</dbReference>
<accession>A0A291W587</accession>
<evidence type="ECO:0000259" key="3">
    <source>
        <dbReference type="Pfam" id="PF20148"/>
    </source>
</evidence>
<dbReference type="InterPro" id="IPR031325">
    <property type="entry name" value="RHS_repeat"/>
</dbReference>
<feature type="region of interest" description="Disordered" evidence="2">
    <location>
        <begin position="890"/>
        <end position="912"/>
    </location>
</feature>
<dbReference type="Gene3D" id="2.180.10.10">
    <property type="entry name" value="RHS repeat-associated core"/>
    <property type="match status" value="5"/>
</dbReference>
<feature type="compositionally biased region" description="Basic and acidic residues" evidence="2">
    <location>
        <begin position="91"/>
        <end position="103"/>
    </location>
</feature>
<feature type="compositionally biased region" description="Polar residues" evidence="2">
    <location>
        <begin position="1221"/>
        <end position="1239"/>
    </location>
</feature>
<feature type="domain" description="Teneurin-like YD-shell" evidence="4">
    <location>
        <begin position="1013"/>
        <end position="1124"/>
    </location>
</feature>
<feature type="domain" description="Teneurin-like YD-shell" evidence="4">
    <location>
        <begin position="1262"/>
        <end position="1569"/>
    </location>
</feature>
<feature type="region of interest" description="Disordered" evidence="2">
    <location>
        <begin position="815"/>
        <end position="837"/>
    </location>
</feature>
<organism evidence="5 6">
    <name type="scientific">Streptomyces alboflavus</name>
    <dbReference type="NCBI Taxonomy" id="67267"/>
    <lineage>
        <taxon>Bacteria</taxon>
        <taxon>Bacillati</taxon>
        <taxon>Actinomycetota</taxon>
        <taxon>Actinomycetes</taxon>
        <taxon>Kitasatosporales</taxon>
        <taxon>Streptomycetaceae</taxon>
        <taxon>Streptomyces</taxon>
    </lineage>
</organism>
<dbReference type="Pfam" id="PF05593">
    <property type="entry name" value="RHS_repeat"/>
    <property type="match status" value="2"/>
</dbReference>
<dbReference type="PANTHER" id="PTHR32305:SF15">
    <property type="entry name" value="PROTEIN RHSA-RELATED"/>
    <property type="match status" value="1"/>
</dbReference>
<keyword evidence="5" id="KW-0614">Plasmid</keyword>
<evidence type="ECO:0000313" key="6">
    <source>
        <dbReference type="Proteomes" id="UP000195880"/>
    </source>
</evidence>
<keyword evidence="1" id="KW-0677">Repeat</keyword>